<comment type="caution">
    <text evidence="3">The sequence shown here is derived from an EMBL/GenBank/DDBJ whole genome shotgun (WGS) entry which is preliminary data.</text>
</comment>
<evidence type="ECO:0000256" key="2">
    <source>
        <dbReference type="SAM" id="Phobius"/>
    </source>
</evidence>
<gene>
    <name evidence="3" type="ORF">ACFQGU_01540</name>
</gene>
<keyword evidence="2" id="KW-0472">Membrane</keyword>
<evidence type="ECO:0000256" key="1">
    <source>
        <dbReference type="ARBA" id="ARBA00022448"/>
    </source>
</evidence>
<feature type="transmembrane region" description="Helical" evidence="2">
    <location>
        <begin position="32"/>
        <end position="49"/>
    </location>
</feature>
<keyword evidence="2" id="KW-0812">Transmembrane</keyword>
<sequence length="89" mass="9157">MRILLALAGGLALGRLLPSVLGALDAVKIGQTSLPIALGLLLMMYPVLAKVQGEAITSDPLAVVSIAVPLLVYFAIMWGSRSSSDPGRG</sequence>
<evidence type="ECO:0000313" key="4">
    <source>
        <dbReference type="Proteomes" id="UP001596138"/>
    </source>
</evidence>
<keyword evidence="4" id="KW-1185">Reference proteome</keyword>
<dbReference type="Proteomes" id="UP001596138">
    <property type="component" value="Unassembled WGS sequence"/>
</dbReference>
<dbReference type="EMBL" id="JBHSTI010000002">
    <property type="protein sequence ID" value="MFC6236544.1"/>
    <property type="molecule type" value="Genomic_DNA"/>
</dbReference>
<reference evidence="4" key="1">
    <citation type="journal article" date="2019" name="Int. J. Syst. Evol. Microbiol.">
        <title>The Global Catalogue of Microorganisms (GCM) 10K type strain sequencing project: providing services to taxonomists for standard genome sequencing and annotation.</title>
        <authorList>
            <consortium name="The Broad Institute Genomics Platform"/>
            <consortium name="The Broad Institute Genome Sequencing Center for Infectious Disease"/>
            <person name="Wu L."/>
            <person name="Ma J."/>
        </authorList>
    </citation>
    <scope>NUCLEOTIDE SEQUENCE [LARGE SCALE GENOMIC DNA]</scope>
    <source>
        <strain evidence="4">CGMCC 4.7317</strain>
    </source>
</reference>
<accession>A0ABW1SWX4</accession>
<dbReference type="PANTHER" id="PTHR43057:SF1">
    <property type="entry name" value="ARSENICAL-RESISTANCE PROTEIN 3"/>
    <property type="match status" value="1"/>
</dbReference>
<protein>
    <submittedName>
        <fullName evidence="3">Uncharacterized protein</fullName>
    </submittedName>
</protein>
<dbReference type="RefSeq" id="WP_386763587.1">
    <property type="nucleotide sequence ID" value="NZ_JBHSTI010000002.1"/>
</dbReference>
<feature type="transmembrane region" description="Helical" evidence="2">
    <location>
        <begin position="61"/>
        <end position="80"/>
    </location>
</feature>
<keyword evidence="1" id="KW-0813">Transport</keyword>
<proteinExistence type="predicted"/>
<name>A0ABW1SWX4_9ACTN</name>
<keyword evidence="2" id="KW-1133">Transmembrane helix</keyword>
<organism evidence="3 4">
    <name type="scientific">Longivirga aurantiaca</name>
    <dbReference type="NCBI Taxonomy" id="1837743"/>
    <lineage>
        <taxon>Bacteria</taxon>
        <taxon>Bacillati</taxon>
        <taxon>Actinomycetota</taxon>
        <taxon>Actinomycetes</taxon>
        <taxon>Sporichthyales</taxon>
        <taxon>Sporichthyaceae</taxon>
        <taxon>Longivirga</taxon>
    </lineage>
</organism>
<dbReference type="PANTHER" id="PTHR43057">
    <property type="entry name" value="ARSENITE EFFLUX TRANSPORTER"/>
    <property type="match status" value="1"/>
</dbReference>
<dbReference type="InterPro" id="IPR004706">
    <property type="entry name" value="Arsenical-R_Acr3"/>
</dbReference>
<evidence type="ECO:0000313" key="3">
    <source>
        <dbReference type="EMBL" id="MFC6236544.1"/>
    </source>
</evidence>